<dbReference type="AlphaFoldDB" id="A0AAN9N233"/>
<evidence type="ECO:0000313" key="1">
    <source>
        <dbReference type="EMBL" id="KAK7361853.1"/>
    </source>
</evidence>
<evidence type="ECO:0000313" key="2">
    <source>
        <dbReference type="Proteomes" id="UP001367508"/>
    </source>
</evidence>
<comment type="caution">
    <text evidence="1">The sequence shown here is derived from an EMBL/GenBank/DDBJ whole genome shotgun (WGS) entry which is preliminary data.</text>
</comment>
<sequence>MPPMRLSVPRYAGLRGRLDSGDNNYRRPPEISAGRARWCSELLDIKGIQFGMVVIYVHGYYVSIHRSSARMDNEHECWSLCII</sequence>
<dbReference type="EMBL" id="JAYMYQ010000001">
    <property type="protein sequence ID" value="KAK7361853.1"/>
    <property type="molecule type" value="Genomic_DNA"/>
</dbReference>
<protein>
    <submittedName>
        <fullName evidence="1">Uncharacterized protein</fullName>
    </submittedName>
</protein>
<accession>A0AAN9N233</accession>
<proteinExistence type="predicted"/>
<organism evidence="1 2">
    <name type="scientific">Canavalia gladiata</name>
    <name type="common">Sword bean</name>
    <name type="synonym">Dolichos gladiatus</name>
    <dbReference type="NCBI Taxonomy" id="3824"/>
    <lineage>
        <taxon>Eukaryota</taxon>
        <taxon>Viridiplantae</taxon>
        <taxon>Streptophyta</taxon>
        <taxon>Embryophyta</taxon>
        <taxon>Tracheophyta</taxon>
        <taxon>Spermatophyta</taxon>
        <taxon>Magnoliopsida</taxon>
        <taxon>eudicotyledons</taxon>
        <taxon>Gunneridae</taxon>
        <taxon>Pentapetalae</taxon>
        <taxon>rosids</taxon>
        <taxon>fabids</taxon>
        <taxon>Fabales</taxon>
        <taxon>Fabaceae</taxon>
        <taxon>Papilionoideae</taxon>
        <taxon>50 kb inversion clade</taxon>
        <taxon>NPAAA clade</taxon>
        <taxon>indigoferoid/millettioid clade</taxon>
        <taxon>Phaseoleae</taxon>
        <taxon>Canavalia</taxon>
    </lineage>
</organism>
<gene>
    <name evidence="1" type="ORF">VNO77_03938</name>
</gene>
<reference evidence="1 2" key="1">
    <citation type="submission" date="2024-01" db="EMBL/GenBank/DDBJ databases">
        <title>The genomes of 5 underutilized Papilionoideae crops provide insights into root nodulation and disease resistanc.</title>
        <authorList>
            <person name="Jiang F."/>
        </authorList>
    </citation>
    <scope>NUCLEOTIDE SEQUENCE [LARGE SCALE GENOMIC DNA]</scope>
    <source>
        <strain evidence="1">LVBAO_FW01</strain>
        <tissue evidence="1">Leaves</tissue>
    </source>
</reference>
<keyword evidence="2" id="KW-1185">Reference proteome</keyword>
<dbReference type="Proteomes" id="UP001367508">
    <property type="component" value="Unassembled WGS sequence"/>
</dbReference>
<name>A0AAN9N233_CANGL</name>